<name>A0A221K6W4_9RHOB</name>
<dbReference type="KEGG" id="spse:SULPSESMR1_05025"/>
<sequence>MTIGPGEKATSATFRVRLRRYPMGWTPPGGIKMC</sequence>
<evidence type="ECO:0000313" key="2">
    <source>
        <dbReference type="Proteomes" id="UP000199754"/>
    </source>
</evidence>
<dbReference type="EMBL" id="CP022416">
    <property type="protein sequence ID" value="ASM74715.1"/>
    <property type="molecule type" value="Genomic_DNA"/>
</dbReference>
<proteinExistence type="predicted"/>
<reference evidence="1 2" key="1">
    <citation type="submission" date="2017-07" db="EMBL/GenBank/DDBJ databases">
        <title>Genome Sequence of Sulfitobacter pseudonitzschiae Strain SMR1 Isolated from a culture of the Diatom Skeletonema marinoi.</title>
        <authorList>
            <person name="Topel M."/>
            <person name="Pinder M.I.M."/>
            <person name="Johansson O.N."/>
            <person name="Kourtchenko O."/>
            <person name="Godhe A."/>
            <person name="Clarke A.K."/>
        </authorList>
    </citation>
    <scope>NUCLEOTIDE SEQUENCE [LARGE SCALE GENOMIC DNA]</scope>
    <source>
        <strain evidence="1 2">SMR1</strain>
        <plasmid evidence="1 2">pSMR1-1</plasmid>
    </source>
</reference>
<keyword evidence="2" id="KW-1185">Reference proteome</keyword>
<organism evidence="1 2">
    <name type="scientific">Pseudosulfitobacter pseudonitzschiae</name>
    <dbReference type="NCBI Taxonomy" id="1402135"/>
    <lineage>
        <taxon>Bacteria</taxon>
        <taxon>Pseudomonadati</taxon>
        <taxon>Pseudomonadota</taxon>
        <taxon>Alphaproteobacteria</taxon>
        <taxon>Rhodobacterales</taxon>
        <taxon>Roseobacteraceae</taxon>
        <taxon>Pseudosulfitobacter</taxon>
    </lineage>
</organism>
<dbReference type="AlphaFoldDB" id="A0A221K6W4"/>
<protein>
    <submittedName>
        <fullName evidence="1">Uncharacterized protein</fullName>
    </submittedName>
</protein>
<gene>
    <name evidence="1" type="ORF">SULPSESMR1_05025</name>
</gene>
<dbReference type="Proteomes" id="UP000199754">
    <property type="component" value="Plasmid pSMR1-1"/>
</dbReference>
<evidence type="ECO:0000313" key="1">
    <source>
        <dbReference type="EMBL" id="ASM74715.1"/>
    </source>
</evidence>
<geneLocation type="plasmid" evidence="1 2">
    <name>pSMR1-1</name>
</geneLocation>
<accession>A0A221K6W4</accession>
<keyword evidence="1" id="KW-0614">Plasmid</keyword>